<evidence type="ECO:0000313" key="3">
    <source>
        <dbReference type="Proteomes" id="UP001221757"/>
    </source>
</evidence>
<accession>A0AAD7DUC7</accession>
<feature type="compositionally biased region" description="Polar residues" evidence="1">
    <location>
        <begin position="112"/>
        <end position="126"/>
    </location>
</feature>
<dbReference type="AlphaFoldDB" id="A0AAD7DUC7"/>
<sequence>MHHVIAFHVVTVMGLSEHVHRDKQVAFLPPKPPPPPVNHTTRPTGGSSGSGLLGTVRNVALLVHGMGEQVRGTLLGTIDDWENKGEQKHHNVARQGQAEIEEAYRQLWGTAGPSQTRVEPSAQTTGYDAAPPPTYHATVTTGTGSDATAFRPDSKNSSGT</sequence>
<dbReference type="Proteomes" id="UP001221757">
    <property type="component" value="Unassembled WGS sequence"/>
</dbReference>
<proteinExistence type="predicted"/>
<reference evidence="2" key="1">
    <citation type="submission" date="2023-03" db="EMBL/GenBank/DDBJ databases">
        <title>Massive genome expansion in bonnet fungi (Mycena s.s.) driven by repeated elements and novel gene families across ecological guilds.</title>
        <authorList>
            <consortium name="Lawrence Berkeley National Laboratory"/>
            <person name="Harder C.B."/>
            <person name="Miyauchi S."/>
            <person name="Viragh M."/>
            <person name="Kuo A."/>
            <person name="Thoen E."/>
            <person name="Andreopoulos B."/>
            <person name="Lu D."/>
            <person name="Skrede I."/>
            <person name="Drula E."/>
            <person name="Henrissat B."/>
            <person name="Morin E."/>
            <person name="Kohler A."/>
            <person name="Barry K."/>
            <person name="LaButti K."/>
            <person name="Morin E."/>
            <person name="Salamov A."/>
            <person name="Lipzen A."/>
            <person name="Mereny Z."/>
            <person name="Hegedus B."/>
            <person name="Baldrian P."/>
            <person name="Stursova M."/>
            <person name="Weitz H."/>
            <person name="Taylor A."/>
            <person name="Grigoriev I.V."/>
            <person name="Nagy L.G."/>
            <person name="Martin F."/>
            <person name="Kauserud H."/>
        </authorList>
    </citation>
    <scope>NUCLEOTIDE SEQUENCE</scope>
    <source>
        <strain evidence="2">CBHHK067</strain>
    </source>
</reference>
<feature type="region of interest" description="Disordered" evidence="1">
    <location>
        <begin position="112"/>
        <end position="160"/>
    </location>
</feature>
<comment type="caution">
    <text evidence="2">The sequence shown here is derived from an EMBL/GenBank/DDBJ whole genome shotgun (WGS) entry which is preliminary data.</text>
</comment>
<feature type="region of interest" description="Disordered" evidence="1">
    <location>
        <begin position="25"/>
        <end position="52"/>
    </location>
</feature>
<gene>
    <name evidence="2" type="ORF">B0H17DRAFT_1196854</name>
</gene>
<dbReference type="EMBL" id="JARKIE010000026">
    <property type="protein sequence ID" value="KAJ7698264.1"/>
    <property type="molecule type" value="Genomic_DNA"/>
</dbReference>
<protein>
    <submittedName>
        <fullName evidence="2">Uncharacterized protein</fullName>
    </submittedName>
</protein>
<organism evidence="2 3">
    <name type="scientific">Mycena rosella</name>
    <name type="common">Pink bonnet</name>
    <name type="synonym">Agaricus rosellus</name>
    <dbReference type="NCBI Taxonomy" id="1033263"/>
    <lineage>
        <taxon>Eukaryota</taxon>
        <taxon>Fungi</taxon>
        <taxon>Dikarya</taxon>
        <taxon>Basidiomycota</taxon>
        <taxon>Agaricomycotina</taxon>
        <taxon>Agaricomycetes</taxon>
        <taxon>Agaricomycetidae</taxon>
        <taxon>Agaricales</taxon>
        <taxon>Marasmiineae</taxon>
        <taxon>Mycenaceae</taxon>
        <taxon>Mycena</taxon>
    </lineage>
</organism>
<keyword evidence="3" id="KW-1185">Reference proteome</keyword>
<feature type="compositionally biased region" description="Polar residues" evidence="1">
    <location>
        <begin position="137"/>
        <end position="146"/>
    </location>
</feature>
<name>A0AAD7DUC7_MYCRO</name>
<evidence type="ECO:0000313" key="2">
    <source>
        <dbReference type="EMBL" id="KAJ7698264.1"/>
    </source>
</evidence>
<evidence type="ECO:0000256" key="1">
    <source>
        <dbReference type="SAM" id="MobiDB-lite"/>
    </source>
</evidence>